<sequence>MEETRGSEASELEMTDDRLLTNSRVSGRIMSSRNYVAKDISLGIRPQAAMLEGVFEVAQAVRVTMGPRGVHRVCAGNGHAVPIDALMVIRGANDG</sequence>
<proteinExistence type="predicted"/>
<dbReference type="OrthoDB" id="1748774at2759"/>
<reference evidence="1 2" key="1">
    <citation type="submission" date="2020-02" db="EMBL/GenBank/DDBJ databases">
        <authorList>
            <person name="Ma Q."/>
            <person name="Huang Y."/>
            <person name="Song X."/>
            <person name="Pei D."/>
        </authorList>
    </citation>
    <scope>NUCLEOTIDE SEQUENCE [LARGE SCALE GENOMIC DNA]</scope>
    <source>
        <strain evidence="1">Sxm20200214</strain>
        <tissue evidence="1">Leaf</tissue>
    </source>
</reference>
<gene>
    <name evidence="1" type="ORF">Bca52824_038814</name>
</gene>
<keyword evidence="2" id="KW-1185">Reference proteome</keyword>
<dbReference type="EMBL" id="JAAMPC010000009">
    <property type="protein sequence ID" value="KAG2292145.1"/>
    <property type="molecule type" value="Genomic_DNA"/>
</dbReference>
<evidence type="ECO:0000313" key="1">
    <source>
        <dbReference type="EMBL" id="KAG2292145.1"/>
    </source>
</evidence>
<name>A0A8X7RQ19_BRACI</name>
<protein>
    <submittedName>
        <fullName evidence="1">Uncharacterized protein</fullName>
    </submittedName>
</protein>
<dbReference type="AlphaFoldDB" id="A0A8X7RQ19"/>
<accession>A0A8X7RQ19</accession>
<dbReference type="InterPro" id="IPR027413">
    <property type="entry name" value="GROEL-like_equatorial_sf"/>
</dbReference>
<comment type="caution">
    <text evidence="1">The sequence shown here is derived from an EMBL/GenBank/DDBJ whole genome shotgun (WGS) entry which is preliminary data.</text>
</comment>
<dbReference type="SUPFAM" id="SSF48592">
    <property type="entry name" value="GroEL equatorial domain-like"/>
    <property type="match status" value="1"/>
</dbReference>
<dbReference type="Proteomes" id="UP000886595">
    <property type="component" value="Unassembled WGS sequence"/>
</dbReference>
<organism evidence="1 2">
    <name type="scientific">Brassica carinata</name>
    <name type="common">Ethiopian mustard</name>
    <name type="synonym">Abyssinian cabbage</name>
    <dbReference type="NCBI Taxonomy" id="52824"/>
    <lineage>
        <taxon>Eukaryota</taxon>
        <taxon>Viridiplantae</taxon>
        <taxon>Streptophyta</taxon>
        <taxon>Embryophyta</taxon>
        <taxon>Tracheophyta</taxon>
        <taxon>Spermatophyta</taxon>
        <taxon>Magnoliopsida</taxon>
        <taxon>eudicotyledons</taxon>
        <taxon>Gunneridae</taxon>
        <taxon>Pentapetalae</taxon>
        <taxon>rosids</taxon>
        <taxon>malvids</taxon>
        <taxon>Brassicales</taxon>
        <taxon>Brassicaceae</taxon>
        <taxon>Brassiceae</taxon>
        <taxon>Brassica</taxon>
    </lineage>
</organism>
<evidence type="ECO:0000313" key="2">
    <source>
        <dbReference type="Proteomes" id="UP000886595"/>
    </source>
</evidence>